<dbReference type="Proteomes" id="UP000095413">
    <property type="component" value="Unassembled WGS sequence"/>
</dbReference>
<dbReference type="RefSeq" id="WP_055056808.1">
    <property type="nucleotide sequence ID" value="NZ_CAXSVI010000040.1"/>
</dbReference>
<dbReference type="NCBIfam" id="TIGR02937">
    <property type="entry name" value="sigma70-ECF"/>
    <property type="match status" value="1"/>
</dbReference>
<organism evidence="8 9">
    <name type="scientific">Blautia obeum</name>
    <dbReference type="NCBI Taxonomy" id="40520"/>
    <lineage>
        <taxon>Bacteria</taxon>
        <taxon>Bacillati</taxon>
        <taxon>Bacillota</taxon>
        <taxon>Clostridia</taxon>
        <taxon>Lachnospirales</taxon>
        <taxon>Lachnospiraceae</taxon>
        <taxon>Blautia</taxon>
    </lineage>
</organism>
<evidence type="ECO:0000256" key="2">
    <source>
        <dbReference type="ARBA" id="ARBA00023015"/>
    </source>
</evidence>
<dbReference type="SUPFAM" id="SSF88659">
    <property type="entry name" value="Sigma3 and sigma4 domains of RNA polymerase sigma factors"/>
    <property type="match status" value="1"/>
</dbReference>
<dbReference type="Pfam" id="PF04542">
    <property type="entry name" value="Sigma70_r2"/>
    <property type="match status" value="1"/>
</dbReference>
<evidence type="ECO:0000313" key="8">
    <source>
        <dbReference type="EMBL" id="CUP93423.1"/>
    </source>
</evidence>
<dbReference type="InterPro" id="IPR014284">
    <property type="entry name" value="RNA_pol_sigma-70_dom"/>
</dbReference>
<dbReference type="PANTHER" id="PTHR43133">
    <property type="entry name" value="RNA POLYMERASE ECF-TYPE SIGMA FACTO"/>
    <property type="match status" value="1"/>
</dbReference>
<keyword evidence="3" id="KW-0731">Sigma factor</keyword>
<dbReference type="Pfam" id="PF08281">
    <property type="entry name" value="Sigma70_r4_2"/>
    <property type="match status" value="1"/>
</dbReference>
<evidence type="ECO:0000259" key="6">
    <source>
        <dbReference type="Pfam" id="PF04542"/>
    </source>
</evidence>
<dbReference type="SUPFAM" id="SSF88946">
    <property type="entry name" value="Sigma2 domain of RNA polymerase sigma factors"/>
    <property type="match status" value="1"/>
</dbReference>
<evidence type="ECO:0000256" key="5">
    <source>
        <dbReference type="ARBA" id="ARBA00023163"/>
    </source>
</evidence>
<proteinExistence type="inferred from homology"/>
<keyword evidence="4" id="KW-0238">DNA-binding</keyword>
<accession>A0A174S6I7</accession>
<dbReference type="InterPro" id="IPR036388">
    <property type="entry name" value="WH-like_DNA-bd_sf"/>
</dbReference>
<protein>
    <submittedName>
        <fullName evidence="8">RNA polymerase sigma factor</fullName>
    </submittedName>
</protein>
<sequence length="184" mass="21973">MEDIHIINLFLERSEDAIRQVEVKYEKFCFKIAWNILYNTEDSEECVNDTWLITWNKIPPKTPTKLSAFLGKITRNLALDNFRKKNASKRADTHMMDICGEVEKLENTIKDYVEEDIKKKEIMNILEKFLSDLKAGDRDIFVRRYWYMDNIKDIAKRHGCSETKIKSSLFRSRNKLWEEVKEII</sequence>
<evidence type="ECO:0000256" key="3">
    <source>
        <dbReference type="ARBA" id="ARBA00023082"/>
    </source>
</evidence>
<dbReference type="GO" id="GO:0016987">
    <property type="term" value="F:sigma factor activity"/>
    <property type="evidence" value="ECO:0007669"/>
    <property type="project" value="UniProtKB-KW"/>
</dbReference>
<evidence type="ECO:0000256" key="1">
    <source>
        <dbReference type="ARBA" id="ARBA00010641"/>
    </source>
</evidence>
<dbReference type="PANTHER" id="PTHR43133:SF8">
    <property type="entry name" value="RNA POLYMERASE SIGMA FACTOR HI_1459-RELATED"/>
    <property type="match status" value="1"/>
</dbReference>
<dbReference type="InterPro" id="IPR013325">
    <property type="entry name" value="RNA_pol_sigma_r2"/>
</dbReference>
<keyword evidence="2" id="KW-0805">Transcription regulation</keyword>
<feature type="domain" description="RNA polymerase sigma factor 70 region 4 type 2" evidence="7">
    <location>
        <begin position="125"/>
        <end position="176"/>
    </location>
</feature>
<dbReference type="GO" id="GO:0003677">
    <property type="term" value="F:DNA binding"/>
    <property type="evidence" value="ECO:0007669"/>
    <property type="project" value="UniProtKB-KW"/>
</dbReference>
<feature type="domain" description="RNA polymerase sigma-70 region 2" evidence="6">
    <location>
        <begin position="25"/>
        <end position="86"/>
    </location>
</feature>
<dbReference type="InterPro" id="IPR007627">
    <property type="entry name" value="RNA_pol_sigma70_r2"/>
</dbReference>
<evidence type="ECO:0000256" key="4">
    <source>
        <dbReference type="ARBA" id="ARBA00023125"/>
    </source>
</evidence>
<keyword evidence="5" id="KW-0804">Transcription</keyword>
<dbReference type="EMBL" id="CZBA01000023">
    <property type="protein sequence ID" value="CUP93423.1"/>
    <property type="molecule type" value="Genomic_DNA"/>
</dbReference>
<gene>
    <name evidence="8" type="ORF">ERS852533_03096</name>
</gene>
<dbReference type="InterPro" id="IPR013324">
    <property type="entry name" value="RNA_pol_sigma_r3/r4-like"/>
</dbReference>
<dbReference type="GO" id="GO:0006352">
    <property type="term" value="P:DNA-templated transcription initiation"/>
    <property type="evidence" value="ECO:0007669"/>
    <property type="project" value="InterPro"/>
</dbReference>
<dbReference type="Gene3D" id="1.10.10.10">
    <property type="entry name" value="Winged helix-like DNA-binding domain superfamily/Winged helix DNA-binding domain"/>
    <property type="match status" value="1"/>
</dbReference>
<name>A0A174S6I7_9FIRM</name>
<dbReference type="AlphaFoldDB" id="A0A174S6I7"/>
<evidence type="ECO:0000313" key="9">
    <source>
        <dbReference type="Proteomes" id="UP000095413"/>
    </source>
</evidence>
<dbReference type="Gene3D" id="1.10.1740.10">
    <property type="match status" value="1"/>
</dbReference>
<comment type="similarity">
    <text evidence="1">Belongs to the sigma-70 factor family. ECF subfamily.</text>
</comment>
<dbReference type="InterPro" id="IPR039425">
    <property type="entry name" value="RNA_pol_sigma-70-like"/>
</dbReference>
<dbReference type="InterPro" id="IPR013249">
    <property type="entry name" value="RNA_pol_sigma70_r4_t2"/>
</dbReference>
<reference evidence="8 9" key="1">
    <citation type="submission" date="2015-09" db="EMBL/GenBank/DDBJ databases">
        <authorList>
            <consortium name="Pathogen Informatics"/>
        </authorList>
    </citation>
    <scope>NUCLEOTIDE SEQUENCE [LARGE SCALE GENOMIC DNA]</scope>
    <source>
        <strain evidence="8 9">2789STDY5834921</strain>
    </source>
</reference>
<dbReference type="OrthoDB" id="9808901at2"/>
<evidence type="ECO:0000259" key="7">
    <source>
        <dbReference type="Pfam" id="PF08281"/>
    </source>
</evidence>